<dbReference type="EMBL" id="KE346362">
    <property type="protein sequence ID" value="KJE91572.1"/>
    <property type="molecule type" value="Genomic_DNA"/>
</dbReference>
<dbReference type="Proteomes" id="UP000008743">
    <property type="component" value="Unassembled WGS sequence"/>
</dbReference>
<organism evidence="2 3">
    <name type="scientific">Capsaspora owczarzaki (strain ATCC 30864)</name>
    <dbReference type="NCBI Taxonomy" id="595528"/>
    <lineage>
        <taxon>Eukaryota</taxon>
        <taxon>Filasterea</taxon>
        <taxon>Capsaspora</taxon>
    </lineage>
</organism>
<gene>
    <name evidence="2" type="ORF">CAOG_002697</name>
</gene>
<dbReference type="InParanoid" id="A0A0D2VMZ4"/>
<accession>A0A0D2VMZ4</accession>
<evidence type="ECO:0000256" key="1">
    <source>
        <dbReference type="SAM" id="MobiDB-lite"/>
    </source>
</evidence>
<proteinExistence type="predicted"/>
<protein>
    <submittedName>
        <fullName evidence="2">Uncharacterized protein</fullName>
    </submittedName>
</protein>
<sequence length="239" mass="26172">MDGQDGASPKYDVSGRRASRPRKAFQTASRRVGRISHATVAQHVAAVYLGQDTHGGLQGVSATSGSNMPDILQNPGMVKSTLRIRVSQRVEITSFMDELIKRLEATDDGNDGPLSNWSALRAALAPYRPPPAPGSPRRLVHPKTGFPLKEVTLVIRQLIAPTALVMALGGESKLAVYSEMTESDFFERLGEESYDGVRLRDAIEFRPGVGLTDYRNEMQNEIRGPVSASFQIRRITPLN</sequence>
<evidence type="ECO:0000313" key="2">
    <source>
        <dbReference type="EMBL" id="KJE91572.1"/>
    </source>
</evidence>
<name>A0A0D2VMZ4_CAPO3</name>
<keyword evidence="3" id="KW-1185">Reference proteome</keyword>
<evidence type="ECO:0000313" key="3">
    <source>
        <dbReference type="Proteomes" id="UP000008743"/>
    </source>
</evidence>
<reference evidence="3" key="1">
    <citation type="submission" date="2011-02" db="EMBL/GenBank/DDBJ databases">
        <title>The Genome Sequence of Capsaspora owczarzaki ATCC 30864.</title>
        <authorList>
            <person name="Russ C."/>
            <person name="Cuomo C."/>
            <person name="Burger G."/>
            <person name="Gray M.W."/>
            <person name="Holland P.W.H."/>
            <person name="King N."/>
            <person name="Lang F.B.F."/>
            <person name="Roger A.J."/>
            <person name="Ruiz-Trillo I."/>
            <person name="Young S.K."/>
            <person name="Zeng Q."/>
            <person name="Gargeya S."/>
            <person name="Alvarado L."/>
            <person name="Berlin A."/>
            <person name="Chapman S.B."/>
            <person name="Chen Z."/>
            <person name="Freedman E."/>
            <person name="Gellesch M."/>
            <person name="Goldberg J."/>
            <person name="Griggs A."/>
            <person name="Gujja S."/>
            <person name="Heilman E."/>
            <person name="Heiman D."/>
            <person name="Howarth C."/>
            <person name="Mehta T."/>
            <person name="Neiman D."/>
            <person name="Pearson M."/>
            <person name="Roberts A."/>
            <person name="Saif S."/>
            <person name="Shea T."/>
            <person name="Shenoy N."/>
            <person name="Sisk P."/>
            <person name="Stolte C."/>
            <person name="Sykes S."/>
            <person name="White J."/>
            <person name="Yandava C."/>
            <person name="Haas B."/>
            <person name="Nusbaum C."/>
            <person name="Birren B."/>
        </authorList>
    </citation>
    <scope>NUCLEOTIDE SEQUENCE</scope>
    <source>
        <strain evidence="3">ATCC 30864</strain>
    </source>
</reference>
<feature type="region of interest" description="Disordered" evidence="1">
    <location>
        <begin position="1"/>
        <end position="30"/>
    </location>
</feature>
<dbReference type="AlphaFoldDB" id="A0A0D2VMZ4"/>